<comment type="caution">
    <text evidence="2">The sequence shown here is derived from an EMBL/GenBank/DDBJ whole genome shotgun (WGS) entry which is preliminary data.</text>
</comment>
<dbReference type="SUPFAM" id="SSF143120">
    <property type="entry name" value="YefM-like"/>
    <property type="match status" value="1"/>
</dbReference>
<proteinExistence type="inferred from homology"/>
<name>A0A916J2Z2_9PROT</name>
<dbReference type="EMBL" id="CAJQUM010000001">
    <property type="protein sequence ID" value="CAG4883214.1"/>
    <property type="molecule type" value="Genomic_DNA"/>
</dbReference>
<evidence type="ECO:0000313" key="3">
    <source>
        <dbReference type="Proteomes" id="UP000742786"/>
    </source>
</evidence>
<gene>
    <name evidence="2" type="ORF">GTOL_11096</name>
</gene>
<evidence type="ECO:0000313" key="2">
    <source>
        <dbReference type="EMBL" id="CAG4883214.1"/>
    </source>
</evidence>
<organism evidence="2 3">
    <name type="scientific">Georgfuchsia toluolica</name>
    <dbReference type="NCBI Taxonomy" id="424218"/>
    <lineage>
        <taxon>Bacteria</taxon>
        <taxon>Pseudomonadati</taxon>
        <taxon>Pseudomonadota</taxon>
        <taxon>Betaproteobacteria</taxon>
        <taxon>Nitrosomonadales</taxon>
        <taxon>Sterolibacteriaceae</taxon>
        <taxon>Georgfuchsia</taxon>
    </lineage>
</organism>
<reference evidence="2" key="1">
    <citation type="submission" date="2021-04" db="EMBL/GenBank/DDBJ databases">
        <authorList>
            <person name="Hornung B."/>
        </authorList>
    </citation>
    <scope>NUCLEOTIDE SEQUENCE</scope>
    <source>
        <strain evidence="2">G5G6</strain>
    </source>
</reference>
<dbReference type="AlphaFoldDB" id="A0A916J2Z2"/>
<keyword evidence="3" id="KW-1185">Reference proteome</keyword>
<dbReference type="RefSeq" id="WP_220635204.1">
    <property type="nucleotide sequence ID" value="NZ_CAJQUM010000001.1"/>
</dbReference>
<sequence>MKTLGIREMRASYGALETALKEEGEVILTHHGKPFARVLPIEAPIPPKKMPSLAKHRAKIPFQTIPSEVLIRADRDARG</sequence>
<accession>A0A916J2Z2</accession>
<evidence type="ECO:0000256" key="1">
    <source>
        <dbReference type="ARBA" id="ARBA00009981"/>
    </source>
</evidence>
<dbReference type="InterPro" id="IPR036165">
    <property type="entry name" value="YefM-like_sf"/>
</dbReference>
<dbReference type="Proteomes" id="UP000742786">
    <property type="component" value="Unassembled WGS sequence"/>
</dbReference>
<comment type="similarity">
    <text evidence="1">Belongs to the phD/YefM antitoxin family.</text>
</comment>
<protein>
    <submittedName>
        <fullName evidence="2">Antitoxin</fullName>
    </submittedName>
</protein>